<gene>
    <name evidence="1" type="ORF">CCAM_LOCUS26840</name>
</gene>
<organism evidence="1 2">
    <name type="scientific">Cuscuta campestris</name>
    <dbReference type="NCBI Taxonomy" id="132261"/>
    <lineage>
        <taxon>Eukaryota</taxon>
        <taxon>Viridiplantae</taxon>
        <taxon>Streptophyta</taxon>
        <taxon>Embryophyta</taxon>
        <taxon>Tracheophyta</taxon>
        <taxon>Spermatophyta</taxon>
        <taxon>Magnoliopsida</taxon>
        <taxon>eudicotyledons</taxon>
        <taxon>Gunneridae</taxon>
        <taxon>Pentapetalae</taxon>
        <taxon>asterids</taxon>
        <taxon>lamiids</taxon>
        <taxon>Solanales</taxon>
        <taxon>Convolvulaceae</taxon>
        <taxon>Cuscuteae</taxon>
        <taxon>Cuscuta</taxon>
        <taxon>Cuscuta subgen. Grammica</taxon>
        <taxon>Cuscuta sect. Cleistogrammica</taxon>
    </lineage>
</organism>
<protein>
    <submittedName>
        <fullName evidence="1">Uncharacterized protein</fullName>
    </submittedName>
</protein>
<dbReference type="AlphaFoldDB" id="A0A484M9H4"/>
<sequence length="140" mass="14962">MTLVPPESEKEAWIMKKETQLLNDICDVRTGEGLRSGELPLIRAATTAATSPSSVAAVKTPRGTTVATTRAILPAPCRIPAAAAGAEEGRRQAGAMGGVVLLLFDEQESRMDLQKGGERSLVLKKRNLSPDVLRQTLKNL</sequence>
<name>A0A484M9H4_9ASTE</name>
<accession>A0A484M9H4</accession>
<dbReference type="Proteomes" id="UP000595140">
    <property type="component" value="Unassembled WGS sequence"/>
</dbReference>
<evidence type="ECO:0000313" key="2">
    <source>
        <dbReference type="Proteomes" id="UP000595140"/>
    </source>
</evidence>
<dbReference type="EMBL" id="OOIL02002830">
    <property type="protein sequence ID" value="VFQ85064.1"/>
    <property type="molecule type" value="Genomic_DNA"/>
</dbReference>
<keyword evidence="2" id="KW-1185">Reference proteome</keyword>
<evidence type="ECO:0000313" key="1">
    <source>
        <dbReference type="EMBL" id="VFQ85064.1"/>
    </source>
</evidence>
<proteinExistence type="predicted"/>
<reference evidence="1 2" key="1">
    <citation type="submission" date="2018-04" db="EMBL/GenBank/DDBJ databases">
        <authorList>
            <person name="Vogel A."/>
        </authorList>
    </citation>
    <scope>NUCLEOTIDE SEQUENCE [LARGE SCALE GENOMIC DNA]</scope>
</reference>